<organism evidence="2 3">
    <name type="scientific">Paenibacillus solisilvae</name>
    <dbReference type="NCBI Taxonomy" id="2486751"/>
    <lineage>
        <taxon>Bacteria</taxon>
        <taxon>Bacillati</taxon>
        <taxon>Bacillota</taxon>
        <taxon>Bacilli</taxon>
        <taxon>Bacillales</taxon>
        <taxon>Paenibacillaceae</taxon>
        <taxon>Paenibacillus</taxon>
    </lineage>
</organism>
<name>A0ABW0W2W7_9BACL</name>
<sequence length="219" mass="23872">MGKRLFSIGTALLLTVLQCGCWNRIELNELSIVAATAVDIKKDGKWQISYQLVIPQAISGTTGISTNAAPVYVFSTEGESIRSAINNTSKELSRKLYFPHNLMVVISEEAAKAGFAPIMDVYLRNPDSRETVTVFLTHGRARRILEQLVPMEKIPAGAVLHMVQNETKNGSSLRAMTVFQVMQELLGPTHSTGIPSLTMAGGGEKYDSLDAEDACRDEA</sequence>
<gene>
    <name evidence="2" type="ORF">ACFPYJ_16930</name>
</gene>
<reference evidence="3" key="1">
    <citation type="journal article" date="2019" name="Int. J. Syst. Evol. Microbiol.">
        <title>The Global Catalogue of Microorganisms (GCM) 10K type strain sequencing project: providing services to taxonomists for standard genome sequencing and annotation.</title>
        <authorList>
            <consortium name="The Broad Institute Genomics Platform"/>
            <consortium name="The Broad Institute Genome Sequencing Center for Infectious Disease"/>
            <person name="Wu L."/>
            <person name="Ma J."/>
        </authorList>
    </citation>
    <scope>NUCLEOTIDE SEQUENCE [LARGE SCALE GENOMIC DNA]</scope>
    <source>
        <strain evidence="3">CGMCC 1.3240</strain>
    </source>
</reference>
<dbReference type="PANTHER" id="PTHR35789:SF1">
    <property type="entry name" value="SPORE GERMINATION PROTEIN B3"/>
    <property type="match status" value="1"/>
</dbReference>
<dbReference type="Gene3D" id="6.20.190.10">
    <property type="entry name" value="Nutrient germinant receptor protein C, domain 1"/>
    <property type="match status" value="1"/>
</dbReference>
<evidence type="ECO:0000313" key="2">
    <source>
        <dbReference type="EMBL" id="MFC5650761.1"/>
    </source>
</evidence>
<dbReference type="EMBL" id="JBHSOW010000063">
    <property type="protein sequence ID" value="MFC5650761.1"/>
    <property type="molecule type" value="Genomic_DNA"/>
</dbReference>
<feature type="domain" description="Spore germination protein N-terminal" evidence="1">
    <location>
        <begin position="24"/>
        <end position="198"/>
    </location>
</feature>
<evidence type="ECO:0000259" key="1">
    <source>
        <dbReference type="Pfam" id="PF25198"/>
    </source>
</evidence>
<dbReference type="InterPro" id="IPR008844">
    <property type="entry name" value="Spore_GerAC-like"/>
</dbReference>
<dbReference type="Pfam" id="PF25198">
    <property type="entry name" value="Spore_GerAC_N"/>
    <property type="match status" value="1"/>
</dbReference>
<dbReference type="Proteomes" id="UP001596047">
    <property type="component" value="Unassembled WGS sequence"/>
</dbReference>
<protein>
    <recommendedName>
        <fullName evidence="1">Spore germination protein N-terminal domain-containing protein</fullName>
    </recommendedName>
</protein>
<dbReference type="RefSeq" id="WP_379189342.1">
    <property type="nucleotide sequence ID" value="NZ_JBHSOW010000063.1"/>
</dbReference>
<evidence type="ECO:0000313" key="3">
    <source>
        <dbReference type="Proteomes" id="UP001596047"/>
    </source>
</evidence>
<comment type="caution">
    <text evidence="2">The sequence shown here is derived from an EMBL/GenBank/DDBJ whole genome shotgun (WGS) entry which is preliminary data.</text>
</comment>
<dbReference type="PANTHER" id="PTHR35789">
    <property type="entry name" value="SPORE GERMINATION PROTEIN B3"/>
    <property type="match status" value="1"/>
</dbReference>
<accession>A0ABW0W2W7</accession>
<keyword evidence="3" id="KW-1185">Reference proteome</keyword>
<proteinExistence type="predicted"/>
<dbReference type="InterPro" id="IPR057336">
    <property type="entry name" value="GerAC_N"/>
</dbReference>